<dbReference type="GO" id="GO:0004519">
    <property type="term" value="F:endonuclease activity"/>
    <property type="evidence" value="ECO:0007669"/>
    <property type="project" value="UniProtKB-KW"/>
</dbReference>
<dbReference type="CDD" id="cd06260">
    <property type="entry name" value="DUF820-like"/>
    <property type="match status" value="1"/>
</dbReference>
<keyword evidence="3" id="KW-1185">Reference proteome</keyword>
<evidence type="ECO:0000259" key="1">
    <source>
        <dbReference type="Pfam" id="PF05685"/>
    </source>
</evidence>
<dbReference type="InterPro" id="IPR011335">
    <property type="entry name" value="Restrct_endonuc-II-like"/>
</dbReference>
<keyword evidence="2" id="KW-0378">Hydrolase</keyword>
<dbReference type="Proteomes" id="UP000599391">
    <property type="component" value="Unassembled WGS sequence"/>
</dbReference>
<keyword evidence="2" id="KW-0540">Nuclease</keyword>
<dbReference type="EMBL" id="JAECZB010000094">
    <property type="protein sequence ID" value="MBH8555443.1"/>
    <property type="molecule type" value="Genomic_DNA"/>
</dbReference>
<accession>A0A8J7HGY4</accession>
<reference evidence="2 3" key="1">
    <citation type="journal article" date="2021" name="Int. J. Syst. Evol. Microbiol.">
        <title>Amazonocrinis nigriterrae gen. nov., sp. nov., Atlanticothrix silvestris gen. nov., sp. nov. and Dendronalium phyllosphericum gen. nov., sp. nov., nostocacean cyanobacteria from Brazilian environments.</title>
        <authorList>
            <person name="Alvarenga D.O."/>
            <person name="Andreote A.P.D."/>
            <person name="Branco L.H.Z."/>
            <person name="Delbaje E."/>
            <person name="Cruz R.B."/>
            <person name="Varani A.M."/>
            <person name="Fiore M.F."/>
        </authorList>
    </citation>
    <scope>NUCLEOTIDE SEQUENCE [LARGE SCALE GENOMIC DNA]</scope>
    <source>
        <strain evidence="2 3">CENA357</strain>
    </source>
</reference>
<comment type="caution">
    <text evidence="2">The sequence shown here is derived from an EMBL/GenBank/DDBJ whole genome shotgun (WGS) entry which is preliminary data.</text>
</comment>
<dbReference type="PANTHER" id="PTHR34107">
    <property type="entry name" value="SLL0198 PROTEIN-RELATED"/>
    <property type="match status" value="1"/>
</dbReference>
<keyword evidence="2" id="KW-0255">Endonuclease</keyword>
<sequence length="188" mass="21478">MNQPTSEKLRWNTADLELFPDNGNRYEIIDGELFVARAPHWKHQKACVRISTALDNWSQTTKFGEVVTAPGIIFGDNDNVIPDVVWVSNERLALLLDEAGHLTAAPELVIEVLSPGNENEKRDRELKLKLYSSRGVKEYWIIDWRKQQVEVYRREQGILKLVATLFNDDELSSPILPEFSCAIAPLFT</sequence>
<dbReference type="RefSeq" id="WP_214441658.1">
    <property type="nucleotide sequence ID" value="NZ_JAECZB010000094.1"/>
</dbReference>
<dbReference type="InterPro" id="IPR008538">
    <property type="entry name" value="Uma2"/>
</dbReference>
<evidence type="ECO:0000313" key="2">
    <source>
        <dbReference type="EMBL" id="MBH8555443.1"/>
    </source>
</evidence>
<gene>
    <name evidence="2" type="ORF">I8751_24475</name>
</gene>
<protein>
    <submittedName>
        <fullName evidence="2">Uma2 family endonuclease</fullName>
    </submittedName>
</protein>
<dbReference type="SUPFAM" id="SSF52980">
    <property type="entry name" value="Restriction endonuclease-like"/>
    <property type="match status" value="1"/>
</dbReference>
<dbReference type="Gene3D" id="3.90.1570.10">
    <property type="entry name" value="tt1808, chain A"/>
    <property type="match status" value="1"/>
</dbReference>
<name>A0A8J7HGY4_9CYAN</name>
<proteinExistence type="predicted"/>
<dbReference type="AlphaFoldDB" id="A0A8J7HGY4"/>
<feature type="domain" description="Putative restriction endonuclease" evidence="1">
    <location>
        <begin position="17"/>
        <end position="183"/>
    </location>
</feature>
<dbReference type="PANTHER" id="PTHR34107:SF4">
    <property type="entry name" value="SLL1222 PROTEIN"/>
    <property type="match status" value="1"/>
</dbReference>
<dbReference type="Pfam" id="PF05685">
    <property type="entry name" value="Uma2"/>
    <property type="match status" value="1"/>
</dbReference>
<dbReference type="InterPro" id="IPR012296">
    <property type="entry name" value="Nuclease_put_TT1808"/>
</dbReference>
<evidence type="ECO:0000313" key="3">
    <source>
        <dbReference type="Proteomes" id="UP000599391"/>
    </source>
</evidence>
<organism evidence="2 3">
    <name type="scientific">Atlanticothrix silvestris CENA357</name>
    <dbReference type="NCBI Taxonomy" id="1725252"/>
    <lineage>
        <taxon>Bacteria</taxon>
        <taxon>Bacillati</taxon>
        <taxon>Cyanobacteriota</taxon>
        <taxon>Cyanophyceae</taxon>
        <taxon>Nostocales</taxon>
        <taxon>Nodulariaceae</taxon>
        <taxon>Atlanticothrix</taxon>
        <taxon>Atlanticothrix silvestris</taxon>
    </lineage>
</organism>